<dbReference type="AlphaFoldDB" id="A0A382T9Y2"/>
<accession>A0A382T9Y2</accession>
<dbReference type="EMBL" id="UINC01134824">
    <property type="protein sequence ID" value="SVD18605.1"/>
    <property type="molecule type" value="Genomic_DNA"/>
</dbReference>
<evidence type="ECO:0000313" key="1">
    <source>
        <dbReference type="EMBL" id="SVD18605.1"/>
    </source>
</evidence>
<organism evidence="1">
    <name type="scientific">marine metagenome</name>
    <dbReference type="NCBI Taxonomy" id="408172"/>
    <lineage>
        <taxon>unclassified sequences</taxon>
        <taxon>metagenomes</taxon>
        <taxon>ecological metagenomes</taxon>
    </lineage>
</organism>
<reference evidence="1" key="1">
    <citation type="submission" date="2018-05" db="EMBL/GenBank/DDBJ databases">
        <authorList>
            <person name="Lanie J.A."/>
            <person name="Ng W.-L."/>
            <person name="Kazmierczak K.M."/>
            <person name="Andrzejewski T.M."/>
            <person name="Davidsen T.M."/>
            <person name="Wayne K.J."/>
            <person name="Tettelin H."/>
            <person name="Glass J.I."/>
            <person name="Rusch D."/>
            <person name="Podicherti R."/>
            <person name="Tsui H.-C.T."/>
            <person name="Winkler M.E."/>
        </authorList>
    </citation>
    <scope>NUCLEOTIDE SEQUENCE</scope>
</reference>
<protein>
    <submittedName>
        <fullName evidence="1">Uncharacterized protein</fullName>
    </submittedName>
</protein>
<name>A0A382T9Y2_9ZZZZ</name>
<gene>
    <name evidence="1" type="ORF">METZ01_LOCUS371459</name>
</gene>
<sequence length="45" mass="4956">MTILGPLLMAGIIILPTYLAMQGHDEITIALYEENTSFSSKLEDT</sequence>
<proteinExistence type="predicted"/>
<feature type="non-terminal residue" evidence="1">
    <location>
        <position position="45"/>
    </location>
</feature>